<feature type="transmembrane region" description="Helical" evidence="5">
    <location>
        <begin position="37"/>
        <end position="56"/>
    </location>
</feature>
<dbReference type="Proteomes" id="UP001165384">
    <property type="component" value="Unassembled WGS sequence"/>
</dbReference>
<evidence type="ECO:0000313" key="7">
    <source>
        <dbReference type="EMBL" id="MCG2577937.1"/>
    </source>
</evidence>
<evidence type="ECO:0000256" key="2">
    <source>
        <dbReference type="ARBA" id="ARBA00022692"/>
    </source>
</evidence>
<feature type="transmembrane region" description="Helical" evidence="5">
    <location>
        <begin position="6"/>
        <end position="25"/>
    </location>
</feature>
<name>A0ABS9K437_9RHOO</name>
<feature type="transmembrane region" description="Helical" evidence="5">
    <location>
        <begin position="271"/>
        <end position="289"/>
    </location>
</feature>
<dbReference type="InterPro" id="IPR038770">
    <property type="entry name" value="Na+/solute_symporter_sf"/>
</dbReference>
<feature type="transmembrane region" description="Helical" evidence="5">
    <location>
        <begin position="222"/>
        <end position="238"/>
    </location>
</feature>
<dbReference type="Pfam" id="PF00999">
    <property type="entry name" value="Na_H_Exchanger"/>
    <property type="match status" value="1"/>
</dbReference>
<evidence type="ECO:0000256" key="3">
    <source>
        <dbReference type="ARBA" id="ARBA00022989"/>
    </source>
</evidence>
<comment type="subcellular location">
    <subcellularLocation>
        <location evidence="1">Membrane</location>
        <topology evidence="1">Multi-pass membrane protein</topology>
    </subcellularLocation>
</comment>
<organism evidence="7 8">
    <name type="scientific">Dechloromonas hankyongensis</name>
    <dbReference type="NCBI Taxonomy" id="2908002"/>
    <lineage>
        <taxon>Bacteria</taxon>
        <taxon>Pseudomonadati</taxon>
        <taxon>Pseudomonadota</taxon>
        <taxon>Betaproteobacteria</taxon>
        <taxon>Rhodocyclales</taxon>
        <taxon>Azonexaceae</taxon>
        <taxon>Dechloromonas</taxon>
    </lineage>
</organism>
<feature type="transmembrane region" description="Helical" evidence="5">
    <location>
        <begin position="192"/>
        <end position="210"/>
    </location>
</feature>
<feature type="transmembrane region" description="Helical" evidence="5">
    <location>
        <begin position="154"/>
        <end position="172"/>
    </location>
</feature>
<evidence type="ECO:0000259" key="6">
    <source>
        <dbReference type="Pfam" id="PF00999"/>
    </source>
</evidence>
<dbReference type="RefSeq" id="WP_275711266.1">
    <property type="nucleotide sequence ID" value="NZ_JAKLTN010000002.1"/>
</dbReference>
<evidence type="ECO:0000256" key="4">
    <source>
        <dbReference type="ARBA" id="ARBA00023136"/>
    </source>
</evidence>
<comment type="caution">
    <text evidence="7">The sequence shown here is derived from an EMBL/GenBank/DDBJ whole genome shotgun (WGS) entry which is preliminary data.</text>
</comment>
<dbReference type="Gene3D" id="1.20.1530.20">
    <property type="match status" value="1"/>
</dbReference>
<keyword evidence="4 5" id="KW-0472">Membrane</keyword>
<feature type="transmembrane region" description="Helical" evidence="5">
    <location>
        <begin position="361"/>
        <end position="385"/>
    </location>
</feature>
<keyword evidence="3 5" id="KW-1133">Transmembrane helix</keyword>
<reference evidence="7" key="1">
    <citation type="submission" date="2022-01" db="EMBL/GenBank/DDBJ databases">
        <authorList>
            <person name="Jo J.-H."/>
            <person name="Im W.-T."/>
        </authorList>
    </citation>
    <scope>NUCLEOTIDE SEQUENCE</scope>
    <source>
        <strain evidence="7">XY25</strain>
    </source>
</reference>
<dbReference type="EMBL" id="JAKLTN010000002">
    <property type="protein sequence ID" value="MCG2577937.1"/>
    <property type="molecule type" value="Genomic_DNA"/>
</dbReference>
<evidence type="ECO:0000313" key="8">
    <source>
        <dbReference type="Proteomes" id="UP001165384"/>
    </source>
</evidence>
<keyword evidence="8" id="KW-1185">Reference proteome</keyword>
<dbReference type="InterPro" id="IPR006153">
    <property type="entry name" value="Cation/H_exchanger_TM"/>
</dbReference>
<gene>
    <name evidence="7" type="ORF">LZ012_13150</name>
</gene>
<sequence>MPSWPLLLSPPLWIALAVVCAALAGEWVRRYLGLPRITAYPLVGMLVAAFAGDRLVAEHDEWLRWGLNVALAILLFELGSRVDLRWLRHNRWLLVTSLCESLAAFGAVFAIGRYLGIALEPAILLAAIGMSTSPAVIMRVVAESNAQGQVSTRLLVLTALNTVYSVVAVHLALGGLHQHYRGDWVLAISHPLYLLGAGLLVGMLLAAAVSRLRHWLTLRDEYASIILLSLVLMTIGLIEALRLPVTLCMLFAGIVLRNGDGRAWVFPEHFGSVGGVLVVLLFLVVGIQIRVEDLLTGGVLALLLIAARSLAKLCGVLLFARPAGVSWRQGLLLGIALSPAAGPIMVAASDLGQLYPHLQGTLMPVAMSAAAIMELAGPVIVALCLKWSGERRE</sequence>
<dbReference type="PANTHER" id="PTHR43021:SF2">
    <property type="entry name" value="CATION_H+ EXCHANGER DOMAIN-CONTAINING PROTEIN"/>
    <property type="match status" value="1"/>
</dbReference>
<feature type="transmembrane region" description="Helical" evidence="5">
    <location>
        <begin position="122"/>
        <end position="142"/>
    </location>
</feature>
<accession>A0ABS9K437</accession>
<protein>
    <submittedName>
        <fullName evidence="7">Cation:proton antiporter</fullName>
    </submittedName>
</protein>
<dbReference type="PANTHER" id="PTHR43021">
    <property type="entry name" value="NA(+)/H(+) ANTIPORTER-RELATED"/>
    <property type="match status" value="1"/>
</dbReference>
<keyword evidence="2 5" id="KW-0812">Transmembrane</keyword>
<feature type="transmembrane region" description="Helical" evidence="5">
    <location>
        <begin position="92"/>
        <end position="116"/>
    </location>
</feature>
<proteinExistence type="predicted"/>
<feature type="transmembrane region" description="Helical" evidence="5">
    <location>
        <begin position="295"/>
        <end position="319"/>
    </location>
</feature>
<evidence type="ECO:0000256" key="5">
    <source>
        <dbReference type="SAM" id="Phobius"/>
    </source>
</evidence>
<evidence type="ECO:0000256" key="1">
    <source>
        <dbReference type="ARBA" id="ARBA00004141"/>
    </source>
</evidence>
<feature type="domain" description="Cation/H+ exchanger transmembrane" evidence="6">
    <location>
        <begin position="21"/>
        <end position="381"/>
    </location>
</feature>
<feature type="transmembrane region" description="Helical" evidence="5">
    <location>
        <begin position="62"/>
        <end position="80"/>
    </location>
</feature>